<dbReference type="InterPro" id="IPR007111">
    <property type="entry name" value="NACHT_NTPase"/>
</dbReference>
<dbReference type="SMART" id="SM00239">
    <property type="entry name" value="C2"/>
    <property type="match status" value="1"/>
</dbReference>
<dbReference type="PROSITE" id="PS00678">
    <property type="entry name" value="WD_REPEATS_1"/>
    <property type="match status" value="5"/>
</dbReference>
<dbReference type="SUPFAM" id="SSF50978">
    <property type="entry name" value="WD40 repeat-like"/>
    <property type="match status" value="2"/>
</dbReference>
<reference evidence="7 8" key="1">
    <citation type="journal article" date="2017" name="Mol. Ecol.">
        <title>Comparative and population genomic landscape of Phellinus noxius: A hypervariable fungus causing root rot in trees.</title>
        <authorList>
            <person name="Chung C.L."/>
            <person name="Lee T.J."/>
            <person name="Akiba M."/>
            <person name="Lee H.H."/>
            <person name="Kuo T.H."/>
            <person name="Liu D."/>
            <person name="Ke H.M."/>
            <person name="Yokoi T."/>
            <person name="Roa M.B."/>
            <person name="Lu M.J."/>
            <person name="Chang Y.Y."/>
            <person name="Ann P.J."/>
            <person name="Tsai J.N."/>
            <person name="Chen C.Y."/>
            <person name="Tzean S.S."/>
            <person name="Ota Y."/>
            <person name="Hattori T."/>
            <person name="Sahashi N."/>
            <person name="Liou R.F."/>
            <person name="Kikuchi T."/>
            <person name="Tsai I.J."/>
        </authorList>
    </citation>
    <scope>NUCLEOTIDE SEQUENCE [LARGE SCALE GENOMIC DNA]</scope>
    <source>
        <strain evidence="7 8">FFPRI411160</strain>
    </source>
</reference>
<evidence type="ECO:0000256" key="2">
    <source>
        <dbReference type="ARBA" id="ARBA00022737"/>
    </source>
</evidence>
<dbReference type="PRINTS" id="PR00320">
    <property type="entry name" value="GPROTEINBRPT"/>
</dbReference>
<feature type="repeat" description="WD" evidence="3">
    <location>
        <begin position="1404"/>
        <end position="1445"/>
    </location>
</feature>
<dbReference type="InterPro" id="IPR036322">
    <property type="entry name" value="WD40_repeat_dom_sf"/>
</dbReference>
<dbReference type="InterPro" id="IPR001680">
    <property type="entry name" value="WD40_rpt"/>
</dbReference>
<protein>
    <submittedName>
        <fullName evidence="7">Nucleotide-binding-oligomerization-domain like receptor</fullName>
    </submittedName>
</protein>
<dbReference type="SMART" id="SM00382">
    <property type="entry name" value="AAA"/>
    <property type="match status" value="2"/>
</dbReference>
<feature type="repeat" description="WD" evidence="3">
    <location>
        <begin position="1362"/>
        <end position="1403"/>
    </location>
</feature>
<dbReference type="PANTHER" id="PTHR22847:SF637">
    <property type="entry name" value="WD REPEAT DOMAIN 5B"/>
    <property type="match status" value="1"/>
</dbReference>
<dbReference type="Pfam" id="PF24883">
    <property type="entry name" value="NPHP3_N"/>
    <property type="match status" value="2"/>
</dbReference>
<dbReference type="PROSITE" id="PS50192">
    <property type="entry name" value="T_SNARE"/>
    <property type="match status" value="1"/>
</dbReference>
<dbReference type="OrthoDB" id="5967843at2759"/>
<accession>A0A286U5P9</accession>
<dbReference type="Gene3D" id="2.60.40.150">
    <property type="entry name" value="C2 domain"/>
    <property type="match status" value="1"/>
</dbReference>
<comment type="caution">
    <text evidence="7">The sequence shown here is derived from an EMBL/GenBank/DDBJ whole genome shotgun (WGS) entry which is preliminary data.</text>
</comment>
<organism evidence="7 8">
    <name type="scientific">Pyrrhoderma noxium</name>
    <dbReference type="NCBI Taxonomy" id="2282107"/>
    <lineage>
        <taxon>Eukaryota</taxon>
        <taxon>Fungi</taxon>
        <taxon>Dikarya</taxon>
        <taxon>Basidiomycota</taxon>
        <taxon>Agaricomycotina</taxon>
        <taxon>Agaricomycetes</taxon>
        <taxon>Hymenochaetales</taxon>
        <taxon>Hymenochaetaceae</taxon>
        <taxon>Pyrrhoderma</taxon>
    </lineage>
</organism>
<evidence type="ECO:0000259" key="5">
    <source>
        <dbReference type="PROSITE" id="PS50192"/>
    </source>
</evidence>
<dbReference type="SUPFAM" id="SSF52540">
    <property type="entry name" value="P-loop containing nucleoside triphosphate hydrolases"/>
    <property type="match status" value="2"/>
</dbReference>
<dbReference type="SMART" id="SM00320">
    <property type="entry name" value="WD40"/>
    <property type="match status" value="10"/>
</dbReference>
<dbReference type="EMBL" id="NBII01000011">
    <property type="protein sequence ID" value="PAV14880.1"/>
    <property type="molecule type" value="Genomic_DNA"/>
</dbReference>
<dbReference type="SUPFAM" id="SSF49562">
    <property type="entry name" value="C2 domain (Calcium/lipid-binding domain, CaLB)"/>
    <property type="match status" value="1"/>
</dbReference>
<dbReference type="InterPro" id="IPR020472">
    <property type="entry name" value="WD40_PAC1"/>
</dbReference>
<evidence type="ECO:0000313" key="7">
    <source>
        <dbReference type="EMBL" id="PAV14880.1"/>
    </source>
</evidence>
<dbReference type="InterPro" id="IPR015943">
    <property type="entry name" value="WD40/YVTN_repeat-like_dom_sf"/>
</dbReference>
<evidence type="ECO:0000259" key="6">
    <source>
        <dbReference type="PROSITE" id="PS50837"/>
    </source>
</evidence>
<keyword evidence="1 3" id="KW-0853">WD repeat</keyword>
<evidence type="ECO:0000259" key="4">
    <source>
        <dbReference type="PROSITE" id="PS50004"/>
    </source>
</evidence>
<dbReference type="InParanoid" id="A0A286U5P9"/>
<feature type="repeat" description="WD" evidence="3">
    <location>
        <begin position="1074"/>
        <end position="1116"/>
    </location>
</feature>
<evidence type="ECO:0000313" key="8">
    <source>
        <dbReference type="Proteomes" id="UP000217199"/>
    </source>
</evidence>
<dbReference type="PROSITE" id="PS50837">
    <property type="entry name" value="NACHT"/>
    <property type="match status" value="2"/>
</dbReference>
<keyword evidence="2" id="KW-0677">Repeat</keyword>
<feature type="domain" description="T-SNARE coiled-coil homology" evidence="5">
    <location>
        <begin position="297"/>
        <end position="336"/>
    </location>
</feature>
<dbReference type="InterPro" id="IPR056884">
    <property type="entry name" value="NPHP3-like_N"/>
</dbReference>
<dbReference type="InterPro" id="IPR000008">
    <property type="entry name" value="C2_dom"/>
</dbReference>
<feature type="domain" description="NACHT" evidence="6">
    <location>
        <begin position="391"/>
        <end position="547"/>
    </location>
</feature>
<proteinExistence type="predicted"/>
<feature type="repeat" description="WD" evidence="3">
    <location>
        <begin position="1201"/>
        <end position="1242"/>
    </location>
</feature>
<name>A0A286U5P9_9AGAM</name>
<dbReference type="PROSITE" id="PS50004">
    <property type="entry name" value="C2"/>
    <property type="match status" value="1"/>
</dbReference>
<feature type="domain" description="C2" evidence="4">
    <location>
        <begin position="1"/>
        <end position="115"/>
    </location>
</feature>
<dbReference type="PROSITE" id="PS50294">
    <property type="entry name" value="WD_REPEATS_REGION"/>
    <property type="match status" value="6"/>
</dbReference>
<evidence type="ECO:0000256" key="3">
    <source>
        <dbReference type="PROSITE-ProRule" id="PRU00221"/>
    </source>
</evidence>
<feature type="repeat" description="WD" evidence="3">
    <location>
        <begin position="1245"/>
        <end position="1279"/>
    </location>
</feature>
<dbReference type="STRING" id="2282107.A0A286U5P9"/>
<dbReference type="Proteomes" id="UP000217199">
    <property type="component" value="Unassembled WGS sequence"/>
</dbReference>
<feature type="repeat" description="WD" evidence="3">
    <location>
        <begin position="1173"/>
        <end position="1192"/>
    </location>
</feature>
<dbReference type="InterPro" id="IPR000727">
    <property type="entry name" value="T_SNARE_dom"/>
</dbReference>
<gene>
    <name evidence="7" type="ORF">PNOK_0943300</name>
</gene>
<dbReference type="PANTHER" id="PTHR22847">
    <property type="entry name" value="WD40 REPEAT PROTEIN"/>
    <property type="match status" value="1"/>
</dbReference>
<dbReference type="InterPro" id="IPR027417">
    <property type="entry name" value="P-loop_NTPase"/>
</dbReference>
<dbReference type="GO" id="GO:1990234">
    <property type="term" value="C:transferase complex"/>
    <property type="evidence" value="ECO:0007669"/>
    <property type="project" value="UniProtKB-ARBA"/>
</dbReference>
<dbReference type="Gene3D" id="3.40.50.300">
    <property type="entry name" value="P-loop containing nucleotide triphosphate hydrolases"/>
    <property type="match status" value="2"/>
</dbReference>
<dbReference type="Gene3D" id="1.20.5.170">
    <property type="match status" value="1"/>
</dbReference>
<dbReference type="Pfam" id="PF00400">
    <property type="entry name" value="WD40"/>
    <property type="match status" value="9"/>
</dbReference>
<dbReference type="InterPro" id="IPR035892">
    <property type="entry name" value="C2_domain_sf"/>
</dbReference>
<feature type="repeat" description="WD" evidence="3">
    <location>
        <begin position="1280"/>
        <end position="1313"/>
    </location>
</feature>
<keyword evidence="7" id="KW-0675">Receptor</keyword>
<dbReference type="CDD" id="cd00200">
    <property type="entry name" value="WD40"/>
    <property type="match status" value="2"/>
</dbReference>
<dbReference type="InterPro" id="IPR019775">
    <property type="entry name" value="WD40_repeat_CS"/>
</dbReference>
<keyword evidence="8" id="KW-1185">Reference proteome</keyword>
<sequence length="2019" mass="227516">MSSNKYFILKVISAQIPGLWKFRLPWYRRTVNTIKRKKTDPSSIVEISFNDVIQKTGVAENTTSPEWNESFLISCSQQPSNLDIVIKIKVDDTCIGKAEINLNELIDKDEKEVSLLPVGKPKSNRNGSIILQLEVANLGAAAICSVRNLSRAIQQNSDSSNLSQFIGDAADDIDNILELVDDIAQLNAYLKLSLGLLTLVGKRISQQLKFNEELEDVKDALNKALTIIINVGDTDAMEYLVSIQDQILGFIIYCSGFIQEYIHHSLIGQAYRKDKKDTIGGFKGKLGELRKDLGEALLIQIDKKVEGIDEKVDGIDEKVDGIDGKVDRVDGKLDEVLERIPKKGILKELENKLRPMQVTGLEANSSKCMQGTRVQVLRKINSWIQDTSSPSIFLLTGGAGTGKSTIARTIAQEYGSKGELGAYMFFIRGKTDPKATSTTITNMVIQTVTYKLARHNPKIAELMYAEIGNDKGPEFPSSEILFDKLLRNPLHSLMSNENTKVDTPILVVLDALDECGGSDAQEELTNFIISKLSSLPSIFRFFITTRPEKGVASLSQSTSPHLCVRECIDPKSDDCKGDVLEFIKHEMGLLKEKGEIVVEENWPWDENMRRLGDAAGGVFIWASTVIKYITSKKIDRFECLVDLIENSKILIKDLGGLYATVIKDSLDWDDMTKERFSKVFSLILFGRSPMTNEDIDDILGLKSGKTKELLSCLQSLVLYGTDGRICVQHTSLYDYLVECKGEKWYIDPSKEKERIASRCFELMKSQLRFNICDLETSFKFNRDVPNLEKRVDERIHHGLLYACRYWASHLQDSPYSDEILSELDYFAYKQLLYWLEVLSLTGYLYECFEPVLESAVGWVKELARIPNLVIEKNKERHTPSELLSFLEDALHHVFEFIQPISESTPHLYMTFLPLKRSESDVARHYSRDMKEPTCIEYFGDKPTVRCIRQINVGNSVSSLSFNGGHALSISSSGIYFWDVDNGELIKGPFGRDASDLFWFGRKIVVVNRDGTVDEWKAPFDNRPRILRRSTVTMVRATSVSMGHSKMMEESCAIGLENGTILVSWKLLKDFRVELRGHSGKVLALAFSSSMDGYLASGSEDQSIIVWDTERREKEYATLRGHSGPITSLAFIYWRLASGSLDGTIRLWNVSTGDMLNMFSASEMGSVYSVECYDNQHILSGSEDGIIRLWDIEHWEIPPKKFVGHTGKVISLSVDYTRGSFVSGSSDGTIRLWDKRREREIVEKSVDKIAVSPNGEYLVSASFSGTVSVWRIKTGEQVKGPLEHDYPVTSLSFSPDGSHFASGSIDGTVQIWDLAGYPLRCSTEWQEVQSLCFSPDGKYLASGSGNTIRVWDSKSGKLALKPFEGHSELVKSICYSPDGNRIVSGSGDKTICIWDASNSTLLLTLQGHSDRISSVKYSRDGSYILSASKDKTVRFWDANNGKPVRETIKVEEGETIKVEEGEMVSVRFSLDNTYFIPLSWRFVPRVYDTSTGQLLFEINLIPLAKPLSVTDQEANRPKCLQGTCVDLLQQIRIWAQRTDLPNVFVLTGGAGTGKSTVARTIAEEFKAEKSLGCYIFFERGKNDSTSITNTVIKTIAYHLASHNSAIAESLLKVIEEDHELSFPSSRILFDTLLYKTLSPVSNTPDFKSILVVLDALDECGDTNAQKQLANVIIDNLLTLPPVFRFLITSRPEKAVTSITPSSNPHLYQSVHLDPKSDYCRKDVLAFITHEMGRLKESGDIIIDDDWPWDEGMVKLGDAAGGLFIWASTAIKYIEDKDVDNFEYLEDLINNSKSLSKNLYYLYATVLRNAFRWKDPETKVQFSMVFSLILFGRTPMIDNEIDGILGLRVGKTQGLLSRLRSLVTYNEGSPIRINHTSLYDYLTECKGEEWYIESGAGKNRIVSRCFDLMKNQLRFNICDLETSFKFNRDVPNLEKRVNERIQPGLLYACRHWASHLRDVPYSDRLFSELDNFVYKHLLYWLEVLSLSRSLYEYFEPALESAIGWVKVSCRPPVQVQKLTPE</sequence>
<evidence type="ECO:0000256" key="1">
    <source>
        <dbReference type="ARBA" id="ARBA00022574"/>
    </source>
</evidence>
<dbReference type="InterPro" id="IPR003593">
    <property type="entry name" value="AAA+_ATPase"/>
</dbReference>
<feature type="repeat" description="WD" evidence="3">
    <location>
        <begin position="1118"/>
        <end position="1157"/>
    </location>
</feature>
<dbReference type="Gene3D" id="2.130.10.10">
    <property type="entry name" value="YVTN repeat-like/Quinoprotein amine dehydrogenase"/>
    <property type="match status" value="3"/>
</dbReference>
<dbReference type="Pfam" id="PF00168">
    <property type="entry name" value="C2"/>
    <property type="match status" value="1"/>
</dbReference>
<dbReference type="PROSITE" id="PS50082">
    <property type="entry name" value="WD_REPEATS_2"/>
    <property type="match status" value="8"/>
</dbReference>
<feature type="domain" description="NACHT" evidence="6">
    <location>
        <begin position="1541"/>
        <end position="1690"/>
    </location>
</feature>